<feature type="transmembrane region" description="Helical" evidence="1">
    <location>
        <begin position="48"/>
        <end position="68"/>
    </location>
</feature>
<keyword evidence="1" id="KW-1133">Transmembrane helix</keyword>
<evidence type="ECO:0000313" key="2">
    <source>
        <dbReference type="EMBL" id="JAT58461.1"/>
    </source>
</evidence>
<keyword evidence="1" id="KW-0472">Membrane</keyword>
<feature type="transmembrane region" description="Helical" evidence="1">
    <location>
        <begin position="174"/>
        <end position="194"/>
    </location>
</feature>
<feature type="transmembrane region" description="Helical" evidence="1">
    <location>
        <begin position="12"/>
        <end position="28"/>
    </location>
</feature>
<feature type="transmembrane region" description="Helical" evidence="1">
    <location>
        <begin position="104"/>
        <end position="122"/>
    </location>
</feature>
<dbReference type="PANTHER" id="PTHR33802">
    <property type="entry name" value="SI:CH211-161H7.5-RELATED"/>
    <property type="match status" value="1"/>
</dbReference>
<evidence type="ECO:0000256" key="1">
    <source>
        <dbReference type="SAM" id="Phobius"/>
    </source>
</evidence>
<sequence length="260" mass="28954">MRFPKPVEIANLLVYFFLLSANVYSVYGPESGSPYVDAKKTYITPAPFVFFVWGVIHFLLAGFVIYQFFSQATETVVDGISWHFVFISIWNTIWLALTQKDHTILAWIAILLTASQVSYVYYNIRYKYPANNFLDSAFIHAPFSLYHAWIFVIAVISTFVAFTPEVSDDGPSVLVTIAVIIGLLVLQSTAVSYIELGKGDVAGALVIAWALYGIFIEQDSPAISWTAFALSILTLLYSVKPLVAKHVFGRVGEERAPLLG</sequence>
<dbReference type="AlphaFoldDB" id="A0A1D1YUZ1"/>
<name>A0A1D1YUZ1_9ARAE</name>
<feature type="transmembrane region" description="Helical" evidence="1">
    <location>
        <begin position="80"/>
        <end position="98"/>
    </location>
</feature>
<keyword evidence="1" id="KW-0812">Transmembrane</keyword>
<accession>A0A1D1YUZ1</accession>
<reference evidence="2" key="1">
    <citation type="submission" date="2015-07" db="EMBL/GenBank/DDBJ databases">
        <title>Transcriptome Assembly of Anthurium amnicola.</title>
        <authorList>
            <person name="Suzuki J."/>
        </authorList>
    </citation>
    <scope>NUCLEOTIDE SEQUENCE</scope>
</reference>
<proteinExistence type="predicted"/>
<gene>
    <name evidence="2" type="primary">CESA6_1</name>
    <name evidence="2" type="ORF">g.1915</name>
</gene>
<feature type="transmembrane region" description="Helical" evidence="1">
    <location>
        <begin position="143"/>
        <end position="162"/>
    </location>
</feature>
<dbReference type="EMBL" id="GDJX01009475">
    <property type="protein sequence ID" value="JAT58461.1"/>
    <property type="molecule type" value="Transcribed_RNA"/>
</dbReference>
<dbReference type="PANTHER" id="PTHR33802:SF1">
    <property type="entry name" value="XK-RELATED PROTEIN"/>
    <property type="match status" value="1"/>
</dbReference>
<feature type="transmembrane region" description="Helical" evidence="1">
    <location>
        <begin position="201"/>
        <end position="216"/>
    </location>
</feature>
<feature type="transmembrane region" description="Helical" evidence="1">
    <location>
        <begin position="222"/>
        <end position="239"/>
    </location>
</feature>
<organism evidence="2">
    <name type="scientific">Anthurium amnicola</name>
    <dbReference type="NCBI Taxonomy" id="1678845"/>
    <lineage>
        <taxon>Eukaryota</taxon>
        <taxon>Viridiplantae</taxon>
        <taxon>Streptophyta</taxon>
        <taxon>Embryophyta</taxon>
        <taxon>Tracheophyta</taxon>
        <taxon>Spermatophyta</taxon>
        <taxon>Magnoliopsida</taxon>
        <taxon>Liliopsida</taxon>
        <taxon>Araceae</taxon>
        <taxon>Pothoideae</taxon>
        <taxon>Potheae</taxon>
        <taxon>Anthurium</taxon>
    </lineage>
</organism>
<protein>
    <submittedName>
        <fullName evidence="2">Cellulose synthase A catalytic subunit 6 [UDP-forming]</fullName>
    </submittedName>
</protein>